<feature type="domain" description="Topo IIA-type catalytic" evidence="7">
    <location>
        <begin position="39"/>
        <end position="500"/>
    </location>
</feature>
<feature type="active site" description="O-(5'-phospho-DNA)-tyrosine intermediate" evidence="6">
    <location>
        <position position="127"/>
    </location>
</feature>
<evidence type="ECO:0000313" key="8">
    <source>
        <dbReference type="EMBL" id="CRX36992.1"/>
    </source>
</evidence>
<dbReference type="GO" id="GO:0005524">
    <property type="term" value="F:ATP binding"/>
    <property type="evidence" value="ECO:0007669"/>
    <property type="project" value="InterPro"/>
</dbReference>
<proteinExistence type="predicted"/>
<dbReference type="CDD" id="cd00187">
    <property type="entry name" value="TOP4c"/>
    <property type="match status" value="1"/>
</dbReference>
<evidence type="ECO:0000256" key="5">
    <source>
        <dbReference type="ARBA" id="ARBA00023235"/>
    </source>
</evidence>
<dbReference type="SUPFAM" id="SSF101904">
    <property type="entry name" value="GyrA/ParC C-terminal domain-like"/>
    <property type="match status" value="1"/>
</dbReference>
<dbReference type="PANTHER" id="PTHR43493:SF9">
    <property type="entry name" value="DNA TOPOISOMERASE 4 SUBUNIT A"/>
    <property type="match status" value="1"/>
</dbReference>
<dbReference type="InterPro" id="IPR013757">
    <property type="entry name" value="Topo_IIA_A_a_sf"/>
</dbReference>
<accession>A0A0G7ZLD9</accession>
<evidence type="ECO:0000256" key="4">
    <source>
        <dbReference type="ARBA" id="ARBA00023125"/>
    </source>
</evidence>
<name>A0A0G7ZLD9_9MOLU</name>
<evidence type="ECO:0000256" key="3">
    <source>
        <dbReference type="ARBA" id="ARBA00023029"/>
    </source>
</evidence>
<dbReference type="GO" id="GO:0003677">
    <property type="term" value="F:DNA binding"/>
    <property type="evidence" value="ECO:0007669"/>
    <property type="project" value="UniProtKB-UniRule"/>
</dbReference>
<keyword evidence="9" id="KW-1185">Reference proteome</keyword>
<dbReference type="GO" id="GO:0034335">
    <property type="term" value="F:DNA negative supercoiling activity"/>
    <property type="evidence" value="ECO:0007669"/>
    <property type="project" value="UniProtKB-ARBA"/>
</dbReference>
<dbReference type="InterPro" id="IPR006691">
    <property type="entry name" value="GyrA/parC_rep"/>
</dbReference>
<evidence type="ECO:0000259" key="7">
    <source>
        <dbReference type="PROSITE" id="PS52040"/>
    </source>
</evidence>
<dbReference type="GO" id="GO:0005737">
    <property type="term" value="C:cytoplasm"/>
    <property type="evidence" value="ECO:0007669"/>
    <property type="project" value="TreeGrafter"/>
</dbReference>
<dbReference type="NCBIfam" id="NF004044">
    <property type="entry name" value="PRK05561.1"/>
    <property type="match status" value="1"/>
</dbReference>
<evidence type="ECO:0000256" key="1">
    <source>
        <dbReference type="ARBA" id="ARBA00000185"/>
    </source>
</evidence>
<dbReference type="Pfam" id="PF00521">
    <property type="entry name" value="DNA_topoisoIV"/>
    <property type="match status" value="1"/>
</dbReference>
<keyword evidence="3 6" id="KW-0799">Topoisomerase</keyword>
<evidence type="ECO:0000256" key="2">
    <source>
        <dbReference type="ARBA" id="ARBA00012895"/>
    </source>
</evidence>
<dbReference type="SUPFAM" id="SSF56719">
    <property type="entry name" value="Type II DNA topoisomerase"/>
    <property type="match status" value="1"/>
</dbReference>
<dbReference type="AlphaFoldDB" id="A0A0G7ZLD9"/>
<dbReference type="GO" id="GO:0009330">
    <property type="term" value="C:DNA topoisomerase type II (double strand cut, ATP-hydrolyzing) complex"/>
    <property type="evidence" value="ECO:0007669"/>
    <property type="project" value="TreeGrafter"/>
</dbReference>
<dbReference type="InterPro" id="IPR050220">
    <property type="entry name" value="Type_II_DNA_Topoisomerases"/>
</dbReference>
<dbReference type="Proteomes" id="UP000242141">
    <property type="component" value="Unassembled WGS sequence"/>
</dbReference>
<organism evidence="8 9">
    <name type="scientific">Candidatus Hepatoplasma crinochetorum</name>
    <dbReference type="NCBI Taxonomy" id="295596"/>
    <lineage>
        <taxon>Bacteria</taxon>
        <taxon>Bacillati</taxon>
        <taxon>Mycoplasmatota</taxon>
        <taxon>Mollicutes</taxon>
        <taxon>Candidatus Hepatoplasmataceae</taxon>
        <taxon>Candidatus Hepatoplasma</taxon>
    </lineage>
</organism>
<keyword evidence="4 6" id="KW-0238">DNA-binding</keyword>
<dbReference type="Pfam" id="PF03989">
    <property type="entry name" value="DNA_gyraseA_C"/>
    <property type="match status" value="4"/>
</dbReference>
<dbReference type="EMBL" id="CWGI01000001">
    <property type="protein sequence ID" value="CRX36992.1"/>
    <property type="molecule type" value="Genomic_DNA"/>
</dbReference>
<dbReference type="Gene3D" id="3.90.199.10">
    <property type="entry name" value="Topoisomerase II, domain 5"/>
    <property type="match status" value="1"/>
</dbReference>
<reference evidence="9" key="1">
    <citation type="submission" date="2015-05" db="EMBL/GenBank/DDBJ databases">
        <authorList>
            <person name="Collingro A."/>
        </authorList>
    </citation>
    <scope>NUCLEOTIDE SEQUENCE [LARGE SCALE GENOMIC DNA]</scope>
    <source>
        <strain evidence="9">Ps</strain>
    </source>
</reference>
<sequence>MKSKKLIIENEKIIIKNLDKLIGQKFGDYSKYIIQERALPDLRDGLKPVQRRILFAMNQLKLNYDSSYKKSARIVGDVIGKYHPHGDTSVYEALVRMSQRWKSSIPLIDMHGNNGSIDGDSAAAMRYTEAKLSKFSFFLLENIEKMLTPFTTNFDDSEFEPIILPAQIPNILINGAIGIASGYSTNIPPHNFLEVVNALIYALKNENFSVSDLRKIIKGPDFPTGGIIESKLGIKEAYHTGKGKIVIKANVISDSKNNQIIIDEIPFEVNKSDLVRKIDEFILQNKIPGLLSIRDDTDRNGLQITLFTRKNVNHDAIINFLFKNTDLRKNYYINMIVIKDKKPQLVTLVNIIDDFKDFQFLIYKNLFKYELDKYEKRLSVIKALIKISSEIDEVIKIIKNSLNKQQAKINLIKKYKFSEYQAEAVVNLRLYRLTATDIDKLIDEHQTLLNLINHYQKGLKNKKYLATIIIENLNKIKEQFKTPRKSIIKDKIEDVSISEKELLIEESFYLCLTRNGYIKLVDLKAKENFEDDNFAFLNGDIPLGKAIKVSNLNNLFIFTSKGKFYKIPIYKIGKFKYKDIGDHLSKYISINGRETIISLTVNKNEISNLNLKIIIATKNGMIKQTKISNLNLNISKGGQKFIKLEESDYVASINFIESNKNYEVITFTEKGYYLKYNSNNVPTTSLNSSGVKNIKLLPSDYVINVFLILEKEINEGKSKFLIFTKEGKGKRIRVKDLKEGKRNLRGNLILKEIKSYQDKLIGVYQTDLDQKINILYKDNEMEYFDRPNEIILSDFMSGFSKFSSKKIKLIQNDIYVNFKKFFQVNVIKKDNKSEELDIEEILKIII</sequence>
<keyword evidence="5 6" id="KW-0413">Isomerase</keyword>
<comment type="catalytic activity">
    <reaction evidence="1 6">
        <text>ATP-dependent breakage, passage and rejoining of double-stranded DNA.</text>
        <dbReference type="EC" id="5.6.2.2"/>
    </reaction>
</comment>
<dbReference type="PANTHER" id="PTHR43493">
    <property type="entry name" value="DNA GYRASE/TOPOISOMERASE SUBUNIT A"/>
    <property type="match status" value="1"/>
</dbReference>
<dbReference type="PROSITE" id="PS52040">
    <property type="entry name" value="TOPO_IIA"/>
    <property type="match status" value="1"/>
</dbReference>
<dbReference type="InterPro" id="IPR035516">
    <property type="entry name" value="Gyrase/topoIV_suA_C"/>
</dbReference>
<dbReference type="EC" id="5.6.2.2" evidence="2"/>
<dbReference type="InterPro" id="IPR013758">
    <property type="entry name" value="Topo_IIA_A/C_ab"/>
</dbReference>
<gene>
    <name evidence="8" type="ORF">HEPPS_01920</name>
</gene>
<evidence type="ECO:0000313" key="9">
    <source>
        <dbReference type="Proteomes" id="UP000242141"/>
    </source>
</evidence>
<dbReference type="InterPro" id="IPR013760">
    <property type="entry name" value="Topo_IIA-like_dom_sf"/>
</dbReference>
<dbReference type="Gene3D" id="2.120.10.90">
    <property type="entry name" value="DNA gyrase/topoisomerase IV, subunit A, C-terminal"/>
    <property type="match status" value="1"/>
</dbReference>
<dbReference type="Gene3D" id="3.30.1360.40">
    <property type="match status" value="1"/>
</dbReference>
<dbReference type="Gene3D" id="1.10.268.10">
    <property type="entry name" value="Topoisomerase, domain 3"/>
    <property type="match status" value="1"/>
</dbReference>
<dbReference type="SMART" id="SM00434">
    <property type="entry name" value="TOP4c"/>
    <property type="match status" value="1"/>
</dbReference>
<dbReference type="GO" id="GO:0006265">
    <property type="term" value="P:DNA topological change"/>
    <property type="evidence" value="ECO:0007669"/>
    <property type="project" value="UniProtKB-UniRule"/>
</dbReference>
<evidence type="ECO:0000256" key="6">
    <source>
        <dbReference type="PROSITE-ProRule" id="PRU01384"/>
    </source>
</evidence>
<protein>
    <recommendedName>
        <fullName evidence="2">DNA topoisomerase (ATP-hydrolyzing)</fullName>
        <ecNumber evidence="2">5.6.2.2</ecNumber>
    </recommendedName>
</protein>
<dbReference type="InterPro" id="IPR002205">
    <property type="entry name" value="Topo_IIA_dom_A"/>
</dbReference>